<sequence>MVYLKTNSVTNIYESSRLRSVSNRNTNLNFSNEINCTINYKKLFHQKQYQSNWTLKYPTDSTIENDPIMIDSSINDGSLLLLSPYSKSCYLLSQKKSSKKLPILCSDRNSYSKPSKSMLNLCDDESYRKSLRVCNSSLQKQSNDSSVRLSTSLSSSSSFCVADDRLKTETYQCNEIDRFDARFRSSQFRPNSDRQILMKNLWEQLNRAAE</sequence>
<name>A0A132A8A7_SARSC</name>
<dbReference type="EMBL" id="JXLN01011344">
    <property type="protein sequence ID" value="KPM07157.1"/>
    <property type="molecule type" value="Genomic_DNA"/>
</dbReference>
<dbReference type="Proteomes" id="UP000616769">
    <property type="component" value="Unassembled WGS sequence"/>
</dbReference>
<dbReference type="AlphaFoldDB" id="A0A132A8A7"/>
<organism evidence="1 2">
    <name type="scientific">Sarcoptes scabiei</name>
    <name type="common">Itch mite</name>
    <name type="synonym">Acarus scabiei</name>
    <dbReference type="NCBI Taxonomy" id="52283"/>
    <lineage>
        <taxon>Eukaryota</taxon>
        <taxon>Metazoa</taxon>
        <taxon>Ecdysozoa</taxon>
        <taxon>Arthropoda</taxon>
        <taxon>Chelicerata</taxon>
        <taxon>Arachnida</taxon>
        <taxon>Acari</taxon>
        <taxon>Acariformes</taxon>
        <taxon>Sarcoptiformes</taxon>
        <taxon>Astigmata</taxon>
        <taxon>Psoroptidia</taxon>
        <taxon>Sarcoptoidea</taxon>
        <taxon>Sarcoptidae</taxon>
        <taxon>Sarcoptinae</taxon>
        <taxon>Sarcoptes</taxon>
    </lineage>
</organism>
<comment type="caution">
    <text evidence="1">The sequence shown here is derived from an EMBL/GenBank/DDBJ whole genome shotgun (WGS) entry which is preliminary data.</text>
</comment>
<evidence type="ECO:0000313" key="2">
    <source>
        <dbReference type="Proteomes" id="UP000616769"/>
    </source>
</evidence>
<evidence type="ECO:0000313" key="1">
    <source>
        <dbReference type="EMBL" id="KPM07157.1"/>
    </source>
</evidence>
<dbReference type="OrthoDB" id="2125658at2759"/>
<proteinExistence type="predicted"/>
<gene>
    <name evidence="1" type="ORF">QR98_0056430</name>
</gene>
<accession>A0A132A8A7</accession>
<protein>
    <submittedName>
        <fullName evidence="1">Uncharacterized protein</fullName>
    </submittedName>
</protein>
<reference evidence="1 2" key="1">
    <citation type="journal article" date="2015" name="Parasit. Vectors">
        <title>Draft genome of the scabies mite.</title>
        <authorList>
            <person name="Rider S.D.Jr."/>
            <person name="Morgan M.S."/>
            <person name="Arlian L.G."/>
        </authorList>
    </citation>
    <scope>NUCLEOTIDE SEQUENCE [LARGE SCALE GENOMIC DNA]</scope>
    <source>
        <strain evidence="1">Arlian Lab</strain>
    </source>
</reference>
<dbReference type="VEuPathDB" id="VectorBase:SSCA003419"/>